<evidence type="ECO:0000256" key="1">
    <source>
        <dbReference type="SAM" id="MobiDB-lite"/>
    </source>
</evidence>
<dbReference type="GO" id="GO:0030246">
    <property type="term" value="F:carbohydrate binding"/>
    <property type="evidence" value="ECO:0007669"/>
    <property type="project" value="InterPro"/>
</dbReference>
<proteinExistence type="predicted"/>
<evidence type="ECO:0000313" key="5">
    <source>
        <dbReference type="Proteomes" id="UP000886842"/>
    </source>
</evidence>
<sequence length="624" mass="66349">IGSNWFTVIHSRSPMVDPTTGDEAALRGAVLPIKDGLALGTLIDARPARFAVAAGDSLDLDVTVRAPEDAGLAAGSLTLRVPDGWDASQEVRVPALRAGQSHDLTVTVTPPVGADQGNVQVGLDLTVGKASGSTIAQIRVSGAVEATIEALPEIAEFRDWTSEVGMEHLNALVPELMAIGIGRTRDLQIEVTNHSGEPTAGQVAIEVPAGFEVEPAVVDFPAVDPDDRTQVTVQLSQTDPDMPAANRADNEGRWPVTITTTTESGTASREVTLNVVPTTTVPRIGDEAVTIDGQWSSQKYPGEELDVSALWDGEATTAEDVSGSAWISHDDEALYVFVHVVDDIRGTILPTEDNKRQRRTDSIEIYLDPRGDAPNTAHTFIAGIMPSMDSMTGAPGVGRDRDNWQGPADETAPGMEVAVVMADTEQDYAGYDVEARIPLEVLPDHIDPDRLGFNVVINDSDTQDKAAQTRTGWSTYPGMRADPWRWGLCTVPGLSDQASAPKEPQLPDTAAQSVESPQSILQSSDDGVPLGGWPALRRPVKVRSARLVDGEVRARVVTTVAGTLRAFVWDGEQIVGQVTTEPGKGSHEIAIEVEDTDGTAVEDWQLVVSLSSDDRVSSAVVAVG</sequence>
<comment type="caution">
    <text evidence="4">The sequence shown here is derived from an EMBL/GenBank/DDBJ whole genome shotgun (WGS) entry which is preliminary data.</text>
</comment>
<dbReference type="InterPro" id="IPR013783">
    <property type="entry name" value="Ig-like_fold"/>
</dbReference>
<feature type="region of interest" description="Disordered" evidence="1">
    <location>
        <begin position="495"/>
        <end position="528"/>
    </location>
</feature>
<dbReference type="SUPFAM" id="SSF49344">
    <property type="entry name" value="CBD9-like"/>
    <property type="match status" value="1"/>
</dbReference>
<dbReference type="InterPro" id="IPR010502">
    <property type="entry name" value="Carb-bd_dom_fam9"/>
</dbReference>
<dbReference type="Proteomes" id="UP000886842">
    <property type="component" value="Unassembled WGS sequence"/>
</dbReference>
<dbReference type="AlphaFoldDB" id="A0A9D1GZE0"/>
<name>A0A9D1GZE0_9ACTN</name>
<feature type="non-terminal residue" evidence="4">
    <location>
        <position position="1"/>
    </location>
</feature>
<dbReference type="GO" id="GO:0016052">
    <property type="term" value="P:carbohydrate catabolic process"/>
    <property type="evidence" value="ECO:0007669"/>
    <property type="project" value="InterPro"/>
</dbReference>
<dbReference type="GO" id="GO:0004553">
    <property type="term" value="F:hydrolase activity, hydrolyzing O-glycosyl compounds"/>
    <property type="evidence" value="ECO:0007669"/>
    <property type="project" value="InterPro"/>
</dbReference>
<dbReference type="EMBL" id="DVLP01000248">
    <property type="protein sequence ID" value="HIT75590.1"/>
    <property type="molecule type" value="Genomic_DNA"/>
</dbReference>
<evidence type="ECO:0000259" key="2">
    <source>
        <dbReference type="Pfam" id="PF06452"/>
    </source>
</evidence>
<feature type="compositionally biased region" description="Polar residues" evidence="1">
    <location>
        <begin position="510"/>
        <end position="525"/>
    </location>
</feature>
<gene>
    <name evidence="4" type="ORF">IAA98_08400</name>
</gene>
<organism evidence="4 5">
    <name type="scientific">Candidatus Avipropionibacterium avicola</name>
    <dbReference type="NCBI Taxonomy" id="2840701"/>
    <lineage>
        <taxon>Bacteria</taxon>
        <taxon>Bacillati</taxon>
        <taxon>Actinomycetota</taxon>
        <taxon>Actinomycetes</taxon>
        <taxon>Propionibacteriales</taxon>
        <taxon>Propionibacteriaceae</taxon>
        <taxon>Propionibacteriaceae incertae sedis</taxon>
        <taxon>Candidatus Avipropionibacterium</taxon>
    </lineage>
</organism>
<feature type="domain" description="Carbohydrate-binding" evidence="2">
    <location>
        <begin position="291"/>
        <end position="490"/>
    </location>
</feature>
<accession>A0A9D1GZE0</accession>
<dbReference type="InterPro" id="IPR018905">
    <property type="entry name" value="A-galactase_NEW3"/>
</dbReference>
<evidence type="ECO:0000259" key="3">
    <source>
        <dbReference type="Pfam" id="PF10633"/>
    </source>
</evidence>
<protein>
    <submittedName>
        <fullName evidence="4">GlcNAc-PI de-N-acetylase</fullName>
    </submittedName>
</protein>
<evidence type="ECO:0000313" key="4">
    <source>
        <dbReference type="EMBL" id="HIT75590.1"/>
    </source>
</evidence>
<reference evidence="4" key="2">
    <citation type="journal article" date="2021" name="PeerJ">
        <title>Extensive microbial diversity within the chicken gut microbiome revealed by metagenomics and culture.</title>
        <authorList>
            <person name="Gilroy R."/>
            <person name="Ravi A."/>
            <person name="Getino M."/>
            <person name="Pursley I."/>
            <person name="Horton D.L."/>
            <person name="Alikhan N.F."/>
            <person name="Baker D."/>
            <person name="Gharbi K."/>
            <person name="Hall N."/>
            <person name="Watson M."/>
            <person name="Adriaenssens E.M."/>
            <person name="Foster-Nyarko E."/>
            <person name="Jarju S."/>
            <person name="Secka A."/>
            <person name="Antonio M."/>
            <person name="Oren A."/>
            <person name="Chaudhuri R.R."/>
            <person name="La Ragione R."/>
            <person name="Hildebrand F."/>
            <person name="Pallen M.J."/>
        </authorList>
    </citation>
    <scope>NUCLEOTIDE SEQUENCE</scope>
    <source>
        <strain evidence="4">ChiGjej1B1-24693</strain>
    </source>
</reference>
<dbReference type="Pfam" id="PF10633">
    <property type="entry name" value="NPCBM_assoc"/>
    <property type="match status" value="1"/>
</dbReference>
<feature type="domain" description="Alpha-galactosidase NEW3" evidence="3">
    <location>
        <begin position="54"/>
        <end position="126"/>
    </location>
</feature>
<dbReference type="Gene3D" id="2.60.40.10">
    <property type="entry name" value="Immunoglobulins"/>
    <property type="match status" value="1"/>
</dbReference>
<dbReference type="Pfam" id="PF06452">
    <property type="entry name" value="CBM9_1"/>
    <property type="match status" value="1"/>
</dbReference>
<reference evidence="4" key="1">
    <citation type="submission" date="2020-10" db="EMBL/GenBank/DDBJ databases">
        <authorList>
            <person name="Gilroy R."/>
        </authorList>
    </citation>
    <scope>NUCLEOTIDE SEQUENCE</scope>
    <source>
        <strain evidence="4">ChiGjej1B1-24693</strain>
    </source>
</reference>
<dbReference type="Gene3D" id="2.60.40.1190">
    <property type="match status" value="1"/>
</dbReference>